<name>A0ABN7P1A1_TIMPD</name>
<evidence type="ECO:0000256" key="1">
    <source>
        <dbReference type="SAM" id="Coils"/>
    </source>
</evidence>
<keyword evidence="3" id="KW-1185">Reference proteome</keyword>
<feature type="non-terminal residue" evidence="2">
    <location>
        <position position="1"/>
    </location>
</feature>
<dbReference type="EMBL" id="CAJPIN010013885">
    <property type="protein sequence ID" value="CAG2060879.1"/>
    <property type="molecule type" value="Genomic_DNA"/>
</dbReference>
<evidence type="ECO:0000313" key="2">
    <source>
        <dbReference type="EMBL" id="CAG2060879.1"/>
    </source>
</evidence>
<evidence type="ECO:0008006" key="4">
    <source>
        <dbReference type="Google" id="ProtNLM"/>
    </source>
</evidence>
<sequence>TVCETKTEKVITASTEENVQPFKQKMETFLTRAKEQLSGEFENLDECKMKFKAAMVFYQYQPKGGIKPDEVDPKDFFFLWSPFCTDFKDIWKKEQQRIIKEKAQQVKRLQEQKRDVKKSKLDEKGLYLTQRDQESGGHGDEFCEECC</sequence>
<gene>
    <name evidence="2" type="ORF">TPAB3V08_LOCUS7835</name>
</gene>
<dbReference type="Proteomes" id="UP001153148">
    <property type="component" value="Unassembled WGS sequence"/>
</dbReference>
<feature type="coiled-coil region" evidence="1">
    <location>
        <begin position="92"/>
        <end position="119"/>
    </location>
</feature>
<accession>A0ABN7P1A1</accession>
<dbReference type="Gene3D" id="1.20.58.2220">
    <property type="entry name" value="Formin, FH2 domain"/>
    <property type="match status" value="1"/>
</dbReference>
<reference evidence="2" key="1">
    <citation type="submission" date="2021-03" db="EMBL/GenBank/DDBJ databases">
        <authorList>
            <person name="Tran Van P."/>
        </authorList>
    </citation>
    <scope>NUCLEOTIDE SEQUENCE</scope>
</reference>
<organism evidence="2 3">
    <name type="scientific">Timema podura</name>
    <name type="common">Walking stick</name>
    <dbReference type="NCBI Taxonomy" id="61482"/>
    <lineage>
        <taxon>Eukaryota</taxon>
        <taxon>Metazoa</taxon>
        <taxon>Ecdysozoa</taxon>
        <taxon>Arthropoda</taxon>
        <taxon>Hexapoda</taxon>
        <taxon>Insecta</taxon>
        <taxon>Pterygota</taxon>
        <taxon>Neoptera</taxon>
        <taxon>Polyneoptera</taxon>
        <taxon>Phasmatodea</taxon>
        <taxon>Timematodea</taxon>
        <taxon>Timematoidea</taxon>
        <taxon>Timematidae</taxon>
        <taxon>Timema</taxon>
    </lineage>
</organism>
<dbReference type="SUPFAM" id="SSF101447">
    <property type="entry name" value="Formin homology 2 domain (FH2 domain)"/>
    <property type="match status" value="1"/>
</dbReference>
<evidence type="ECO:0000313" key="3">
    <source>
        <dbReference type="Proteomes" id="UP001153148"/>
    </source>
</evidence>
<comment type="caution">
    <text evidence="2">The sequence shown here is derived from an EMBL/GenBank/DDBJ whole genome shotgun (WGS) entry which is preliminary data.</text>
</comment>
<protein>
    <recommendedName>
        <fullName evidence="4">FH2 domain-containing protein</fullName>
    </recommendedName>
</protein>
<keyword evidence="1" id="KW-0175">Coiled coil</keyword>
<proteinExistence type="predicted"/>
<dbReference type="InterPro" id="IPR042201">
    <property type="entry name" value="FH2_Formin_sf"/>
</dbReference>